<sequence>MGPDETLSMPAPCEDTTINEPVIRRKRVTRRRHRRNVQKNCLSPPNSDEDVSVFFFWDPNSSEEHL</sequence>
<dbReference type="Proteomes" id="UP001152747">
    <property type="component" value="Unassembled WGS sequence"/>
</dbReference>
<dbReference type="EMBL" id="CANHGI010000006">
    <property type="protein sequence ID" value="CAI5456352.1"/>
    <property type="molecule type" value="Genomic_DNA"/>
</dbReference>
<keyword evidence="3" id="KW-1185">Reference proteome</keyword>
<comment type="caution">
    <text evidence="2">The sequence shown here is derived from an EMBL/GenBank/DDBJ whole genome shotgun (WGS) entry which is preliminary data.</text>
</comment>
<organism evidence="2 3">
    <name type="scientific">Caenorhabditis angaria</name>
    <dbReference type="NCBI Taxonomy" id="860376"/>
    <lineage>
        <taxon>Eukaryota</taxon>
        <taxon>Metazoa</taxon>
        <taxon>Ecdysozoa</taxon>
        <taxon>Nematoda</taxon>
        <taxon>Chromadorea</taxon>
        <taxon>Rhabditida</taxon>
        <taxon>Rhabditina</taxon>
        <taxon>Rhabditomorpha</taxon>
        <taxon>Rhabditoidea</taxon>
        <taxon>Rhabditidae</taxon>
        <taxon>Peloderinae</taxon>
        <taxon>Caenorhabditis</taxon>
    </lineage>
</organism>
<feature type="region of interest" description="Disordered" evidence="1">
    <location>
        <begin position="29"/>
        <end position="48"/>
    </location>
</feature>
<protein>
    <submittedName>
        <fullName evidence="2">Uncharacterized protein</fullName>
    </submittedName>
</protein>
<evidence type="ECO:0000313" key="2">
    <source>
        <dbReference type="EMBL" id="CAI5456352.1"/>
    </source>
</evidence>
<evidence type="ECO:0000256" key="1">
    <source>
        <dbReference type="SAM" id="MobiDB-lite"/>
    </source>
</evidence>
<accession>A0A9P1J444</accession>
<reference evidence="2" key="1">
    <citation type="submission" date="2022-11" db="EMBL/GenBank/DDBJ databases">
        <authorList>
            <person name="Kikuchi T."/>
        </authorList>
    </citation>
    <scope>NUCLEOTIDE SEQUENCE</scope>
    <source>
        <strain evidence="2">PS1010</strain>
    </source>
</reference>
<proteinExistence type="predicted"/>
<evidence type="ECO:0000313" key="3">
    <source>
        <dbReference type="Proteomes" id="UP001152747"/>
    </source>
</evidence>
<gene>
    <name evidence="2" type="ORF">CAMP_LOCUS18989</name>
</gene>
<dbReference type="AlphaFoldDB" id="A0A9P1J444"/>
<name>A0A9P1J444_9PELO</name>